<keyword evidence="1" id="KW-0732">Signal</keyword>
<dbReference type="InterPro" id="IPR051417">
    <property type="entry name" value="SDr/BOS_complex"/>
</dbReference>
<dbReference type="PANTHER" id="PTHR23303:SF14">
    <property type="entry name" value="BOS COMPLEX SUBUNIT NOMO1-RELATED"/>
    <property type="match status" value="1"/>
</dbReference>
<comment type="caution">
    <text evidence="3">The sequence shown here is derived from an EMBL/GenBank/DDBJ whole genome shotgun (WGS) entry which is preliminary data.</text>
</comment>
<name>A0ABN7P186_TIMPD</name>
<protein>
    <recommendedName>
        <fullName evidence="2">NOMO C-terminal transthyretin-like domain-containing protein</fullName>
    </recommendedName>
</protein>
<sequence>STYFYFSCYSGLRVAHSAYGIVTSLSGEPEENIVVEAVGLDTCAHFQEESTTDEKGYFRIRGLQPQCEYLIGMKKGQEINRVYSVSQSSIKIKAEKDDVRGLRLIAFHPINQMDISAYIQASSQEHLKTLCVKLFLENAPEYPLHTIKMDLITGKSLTNTNNAGLILFPSIPVDGRGYFLLLDSSLPYSTHIYTTQTVHFKATSPFKHFKLFFASQSKHIEQDIGHSSYLAVPLIIILGLVYLHQQKIFPLLNKFAQTLNNVVASGPISGRPGNNESDHGNTDVVLVEPILNIKRKLKPRKTQFS</sequence>
<proteinExistence type="predicted"/>
<gene>
    <name evidence="3" type="ORF">TPAB3V08_LOCUS6607</name>
</gene>
<feature type="domain" description="NOMO C-terminal transthyretin-like" evidence="2">
    <location>
        <begin position="110"/>
        <end position="214"/>
    </location>
</feature>
<dbReference type="EMBL" id="CAJPIN010010167">
    <property type="protein sequence ID" value="CAG2059646.1"/>
    <property type="molecule type" value="Genomic_DNA"/>
</dbReference>
<dbReference type="InterPro" id="IPR056191">
    <property type="entry name" value="NOMO_12th"/>
</dbReference>
<reference evidence="3" key="1">
    <citation type="submission" date="2021-03" db="EMBL/GenBank/DDBJ databases">
        <authorList>
            <person name="Tran Van P."/>
        </authorList>
    </citation>
    <scope>NUCLEOTIDE SEQUENCE</scope>
</reference>
<organism evidence="3 4">
    <name type="scientific">Timema podura</name>
    <name type="common">Walking stick</name>
    <dbReference type="NCBI Taxonomy" id="61482"/>
    <lineage>
        <taxon>Eukaryota</taxon>
        <taxon>Metazoa</taxon>
        <taxon>Ecdysozoa</taxon>
        <taxon>Arthropoda</taxon>
        <taxon>Hexapoda</taxon>
        <taxon>Insecta</taxon>
        <taxon>Pterygota</taxon>
        <taxon>Neoptera</taxon>
        <taxon>Polyneoptera</taxon>
        <taxon>Phasmatodea</taxon>
        <taxon>Timematodea</taxon>
        <taxon>Timematoidea</taxon>
        <taxon>Timematidae</taxon>
        <taxon>Timema</taxon>
    </lineage>
</organism>
<dbReference type="Proteomes" id="UP001153148">
    <property type="component" value="Unassembled WGS sequence"/>
</dbReference>
<evidence type="ECO:0000256" key="1">
    <source>
        <dbReference type="ARBA" id="ARBA00022729"/>
    </source>
</evidence>
<dbReference type="PANTHER" id="PTHR23303">
    <property type="entry name" value="CARBOXYPEPTIDASE REGULATORY REGION-CONTAINING"/>
    <property type="match status" value="1"/>
</dbReference>
<dbReference type="InterPro" id="IPR008969">
    <property type="entry name" value="CarboxyPept-like_regulatory"/>
</dbReference>
<evidence type="ECO:0000313" key="3">
    <source>
        <dbReference type="EMBL" id="CAG2059646.1"/>
    </source>
</evidence>
<evidence type="ECO:0000259" key="2">
    <source>
        <dbReference type="Pfam" id="PF23192"/>
    </source>
</evidence>
<feature type="non-terminal residue" evidence="3">
    <location>
        <position position="1"/>
    </location>
</feature>
<accession>A0ABN7P186</accession>
<dbReference type="Pfam" id="PF23192">
    <property type="entry name" value="NOMO_12th"/>
    <property type="match status" value="1"/>
</dbReference>
<evidence type="ECO:0000313" key="4">
    <source>
        <dbReference type="Proteomes" id="UP001153148"/>
    </source>
</evidence>
<dbReference type="SUPFAM" id="SSF49464">
    <property type="entry name" value="Carboxypeptidase regulatory domain-like"/>
    <property type="match status" value="1"/>
</dbReference>
<keyword evidence="4" id="KW-1185">Reference proteome</keyword>